<dbReference type="EMBL" id="GCKF01047271">
    <property type="protein sequence ID" value="JAG93303.1"/>
    <property type="molecule type" value="Transcribed_RNA"/>
</dbReference>
<name>A0A0D6QTI3_ARACU</name>
<keyword evidence="2" id="KW-0677">Repeat</keyword>
<dbReference type="InterPro" id="IPR006652">
    <property type="entry name" value="Kelch_1"/>
</dbReference>
<evidence type="ECO:0000256" key="2">
    <source>
        <dbReference type="ARBA" id="ARBA00022737"/>
    </source>
</evidence>
<accession>A0A0D6QTI3</accession>
<dbReference type="PANTHER" id="PTHR46344:SF27">
    <property type="entry name" value="KELCH REPEAT SUPERFAMILY PROTEIN"/>
    <property type="match status" value="1"/>
</dbReference>
<reference evidence="3" key="1">
    <citation type="submission" date="2015-03" db="EMBL/GenBank/DDBJ databases">
        <title>A transcriptome of Araucaria cunninghamii, an australian fine timber species.</title>
        <authorList>
            <person name="Jing Yi C.J.Y."/>
            <person name="Yin San L.Y.S."/>
            <person name="Abdul Karim S.S."/>
            <person name="Wan Azmi N.N."/>
            <person name="Hercus R.R."/>
            <person name="Croft L.L."/>
        </authorList>
    </citation>
    <scope>NUCLEOTIDE SEQUENCE</scope>
    <source>
        <strain evidence="3">MI0301</strain>
        <tissue evidence="3">Leaf</tissue>
    </source>
</reference>
<organism evidence="3">
    <name type="scientific">Araucaria cunninghamii</name>
    <name type="common">Hoop pine</name>
    <name type="synonym">Moreton Bay pine</name>
    <dbReference type="NCBI Taxonomy" id="56994"/>
    <lineage>
        <taxon>Eukaryota</taxon>
        <taxon>Viridiplantae</taxon>
        <taxon>Streptophyta</taxon>
        <taxon>Embryophyta</taxon>
        <taxon>Tracheophyta</taxon>
        <taxon>Spermatophyta</taxon>
        <taxon>Pinopsida</taxon>
        <taxon>Pinidae</taxon>
        <taxon>Conifers II</taxon>
        <taxon>Araucariales</taxon>
        <taxon>Araucariaceae</taxon>
        <taxon>Araucaria</taxon>
    </lineage>
</organism>
<evidence type="ECO:0008006" key="4">
    <source>
        <dbReference type="Google" id="ProtNLM"/>
    </source>
</evidence>
<dbReference type="SUPFAM" id="SSF117281">
    <property type="entry name" value="Kelch motif"/>
    <property type="match status" value="1"/>
</dbReference>
<dbReference type="Gene3D" id="2.120.10.80">
    <property type="entry name" value="Kelch-type beta propeller"/>
    <property type="match status" value="1"/>
</dbReference>
<evidence type="ECO:0000256" key="1">
    <source>
        <dbReference type="ARBA" id="ARBA00022441"/>
    </source>
</evidence>
<proteinExistence type="predicted"/>
<dbReference type="InterPro" id="IPR015915">
    <property type="entry name" value="Kelch-typ_b-propeller"/>
</dbReference>
<dbReference type="Pfam" id="PF01344">
    <property type="entry name" value="Kelch_1"/>
    <property type="match status" value="1"/>
</dbReference>
<dbReference type="AlphaFoldDB" id="A0A0D6QTI3"/>
<evidence type="ECO:0000313" key="3">
    <source>
        <dbReference type="EMBL" id="JAG93303.1"/>
    </source>
</evidence>
<dbReference type="PANTHER" id="PTHR46344">
    <property type="entry name" value="OS02G0202900 PROTEIN"/>
    <property type="match status" value="1"/>
</dbReference>
<sequence>MLYLARLPSGEKSQLDWTLVNTIFPVGHAGVFQRISLIQTGSKHKETTTAHAYQWFARPVSDKQFLSLAVPHAAGEIQVISISPSSGEILALVTNSERPILCKYSPASNAWDPLPAMKVLRDPLSFSGAVIGDYFYVAGGVRDNGRGMWLRKGLSKAERLDLRSNQWETIPDMHYPHVLGKGFALDGRFFVLHFLFVKRELCRSAEIFDPLTDQWTFVPDFLPNKVERFSMAVMKNELYMLKWSAAEPSGSLARYEKSTGEWICVDSVPDPDRKYSLKRQLCPVGSELWVLDCGHSESWCRCHHVWCENSCWHIFEGPSYCPKELQSSRNLEPHAFIHACKIGRESESPVWRTIPIFRI</sequence>
<protein>
    <recommendedName>
        <fullName evidence="4">F-box domain-containing protein</fullName>
    </recommendedName>
</protein>
<keyword evidence="1" id="KW-0880">Kelch repeat</keyword>